<sequence length="84" mass="9255">MMLALLILSLVLLAIGGLWLLVLAFKENIWWGLGSLFVSPVLLVFGIIHWHKSKTPLLLYAAGSVLLAINIAQMHFSNNVVYAP</sequence>
<dbReference type="STRING" id="84531.LA76x_1497"/>
<dbReference type="PATRIC" id="fig|84531.8.peg.1526"/>
<evidence type="ECO:0000256" key="1">
    <source>
        <dbReference type="SAM" id="Phobius"/>
    </source>
</evidence>
<evidence type="ECO:0008006" key="4">
    <source>
        <dbReference type="Google" id="ProtNLM"/>
    </source>
</evidence>
<keyword evidence="1" id="KW-1133">Transmembrane helix</keyword>
<dbReference type="KEGG" id="lab:LA76x_1497"/>
<gene>
    <name evidence="2" type="ORF">LA76x_1497</name>
</gene>
<evidence type="ECO:0000313" key="3">
    <source>
        <dbReference type="Proteomes" id="UP000060787"/>
    </source>
</evidence>
<accession>A0A0S2F7Z9</accession>
<dbReference type="AlphaFoldDB" id="A0A0S2F7Z9"/>
<keyword evidence="3" id="KW-1185">Reference proteome</keyword>
<protein>
    <recommendedName>
        <fullName evidence="4">Transmembrane protein</fullName>
    </recommendedName>
</protein>
<dbReference type="Proteomes" id="UP000060787">
    <property type="component" value="Chromosome"/>
</dbReference>
<reference evidence="2 3" key="1">
    <citation type="journal article" date="2015" name="BMC Genomics">
        <title>Comparative genomics and metabolic profiling of the genus Lysobacter.</title>
        <authorList>
            <person name="de Bruijn I."/>
            <person name="Cheng X."/>
            <person name="de Jager V."/>
            <person name="Exposito R.G."/>
            <person name="Watrous J."/>
            <person name="Patel N."/>
            <person name="Postma J."/>
            <person name="Dorrestein P.C."/>
            <person name="Kobayashi D."/>
            <person name="Raaijmakers J.M."/>
        </authorList>
    </citation>
    <scope>NUCLEOTIDE SEQUENCE [LARGE SCALE GENOMIC DNA]</scope>
    <source>
        <strain evidence="2 3">76</strain>
    </source>
</reference>
<keyword evidence="1" id="KW-0812">Transmembrane</keyword>
<proteinExistence type="predicted"/>
<feature type="transmembrane region" description="Helical" evidence="1">
    <location>
        <begin position="30"/>
        <end position="50"/>
    </location>
</feature>
<organism evidence="2 3">
    <name type="scientific">Lysobacter antibioticus</name>
    <dbReference type="NCBI Taxonomy" id="84531"/>
    <lineage>
        <taxon>Bacteria</taxon>
        <taxon>Pseudomonadati</taxon>
        <taxon>Pseudomonadota</taxon>
        <taxon>Gammaproteobacteria</taxon>
        <taxon>Lysobacterales</taxon>
        <taxon>Lysobacteraceae</taxon>
        <taxon>Lysobacter</taxon>
    </lineage>
</organism>
<dbReference type="EMBL" id="CP011129">
    <property type="protein sequence ID" value="ALN79654.1"/>
    <property type="molecule type" value="Genomic_DNA"/>
</dbReference>
<evidence type="ECO:0000313" key="2">
    <source>
        <dbReference type="EMBL" id="ALN79654.1"/>
    </source>
</evidence>
<feature type="transmembrane region" description="Helical" evidence="1">
    <location>
        <begin position="57"/>
        <end position="76"/>
    </location>
</feature>
<dbReference type="RefSeq" id="WP_057917199.1">
    <property type="nucleotide sequence ID" value="NZ_CP011129.1"/>
</dbReference>
<name>A0A0S2F7Z9_LYSAN</name>
<keyword evidence="1" id="KW-0472">Membrane</keyword>